<keyword evidence="3" id="KW-1185">Reference proteome</keyword>
<protein>
    <recommendedName>
        <fullName evidence="4">Transposase</fullName>
    </recommendedName>
</protein>
<evidence type="ECO:0000313" key="2">
    <source>
        <dbReference type="EMBL" id="MFD1147492.1"/>
    </source>
</evidence>
<reference evidence="3" key="1">
    <citation type="journal article" date="2019" name="Int. J. Syst. Evol. Microbiol.">
        <title>The Global Catalogue of Microorganisms (GCM) 10K type strain sequencing project: providing services to taxonomists for standard genome sequencing and annotation.</title>
        <authorList>
            <consortium name="The Broad Institute Genomics Platform"/>
            <consortium name="The Broad Institute Genome Sequencing Center for Infectious Disease"/>
            <person name="Wu L."/>
            <person name="Ma J."/>
        </authorList>
    </citation>
    <scope>NUCLEOTIDE SEQUENCE [LARGE SCALE GENOMIC DNA]</scope>
    <source>
        <strain evidence="3">CCUG 60214</strain>
    </source>
</reference>
<feature type="region of interest" description="Disordered" evidence="1">
    <location>
        <begin position="237"/>
        <end position="260"/>
    </location>
</feature>
<evidence type="ECO:0000256" key="1">
    <source>
        <dbReference type="SAM" id="MobiDB-lite"/>
    </source>
</evidence>
<feature type="region of interest" description="Disordered" evidence="1">
    <location>
        <begin position="167"/>
        <end position="191"/>
    </location>
</feature>
<accession>A0ABW3QRS3</accession>
<dbReference type="Proteomes" id="UP001597168">
    <property type="component" value="Unassembled WGS sequence"/>
</dbReference>
<dbReference type="EMBL" id="JBHTLK010000037">
    <property type="protein sequence ID" value="MFD1147492.1"/>
    <property type="molecule type" value="Genomic_DNA"/>
</dbReference>
<evidence type="ECO:0000313" key="3">
    <source>
        <dbReference type="Proteomes" id="UP001597168"/>
    </source>
</evidence>
<evidence type="ECO:0008006" key="4">
    <source>
        <dbReference type="Google" id="ProtNLM"/>
    </source>
</evidence>
<feature type="compositionally biased region" description="Basic and acidic residues" evidence="1">
    <location>
        <begin position="176"/>
        <end position="191"/>
    </location>
</feature>
<comment type="caution">
    <text evidence="2">The sequence shown here is derived from an EMBL/GenBank/DDBJ whole genome shotgun (WGS) entry which is preliminary data.</text>
</comment>
<proteinExistence type="predicted"/>
<dbReference type="RefSeq" id="WP_380722685.1">
    <property type="nucleotide sequence ID" value="NZ_JBHTLK010000037.1"/>
</dbReference>
<gene>
    <name evidence="2" type="ORF">ACFQ3T_10190</name>
</gene>
<organism evidence="2 3">
    <name type="scientific">Saccharothrix hoggarensis</name>
    <dbReference type="NCBI Taxonomy" id="913853"/>
    <lineage>
        <taxon>Bacteria</taxon>
        <taxon>Bacillati</taxon>
        <taxon>Actinomycetota</taxon>
        <taxon>Actinomycetes</taxon>
        <taxon>Pseudonocardiales</taxon>
        <taxon>Pseudonocardiaceae</taxon>
        <taxon>Saccharothrix</taxon>
    </lineage>
</organism>
<name>A0ABW3QRS3_9PSEU</name>
<sequence length="276" mass="29759">MASTLGSIVDAAPIDRIADELYALPPGEFVAARDAHVRLATERGDKALAKQVSELRKPTASAWALNLLAREGASDLAEAVALGEELRTAQEELRGGALRELGARRRAVLSTLVRRVEALAREAGQPLGPDAVQQVRTTLAAALADAVLAARIRAGRLVKPVEQSGFGPLSETAVPVRDDLAPRREQRRERRLTKAREDIDAAAADVRKADTAVIEAEQALAEREEHTATLRAELRRAQQAEQEAANQVAKAKRRADTARDKLATAEARMTELRGDA</sequence>